<dbReference type="AlphaFoldDB" id="A0A378XGP3"/>
<reference evidence="3 4" key="1">
    <citation type="submission" date="2018-06" db="EMBL/GenBank/DDBJ databases">
        <authorList>
            <consortium name="Pathogen Informatics"/>
            <person name="Doyle S."/>
        </authorList>
    </citation>
    <scope>NUCLEOTIDE SEQUENCE [LARGE SCALE GENOMIC DNA]</scope>
    <source>
        <strain evidence="3 4">NCTC11997</strain>
    </source>
</reference>
<name>A0A378XGP3_9BURK</name>
<evidence type="ECO:0000313" key="4">
    <source>
        <dbReference type="Proteomes" id="UP000254603"/>
    </source>
</evidence>
<feature type="domain" description="Cupin type-2" evidence="1">
    <location>
        <begin position="45"/>
        <end position="112"/>
    </location>
</feature>
<dbReference type="InterPro" id="IPR052538">
    <property type="entry name" value="Flavonoid_dioxygenase-like"/>
</dbReference>
<dbReference type="EMBL" id="UGSB01000001">
    <property type="protein sequence ID" value="SUA53926.1"/>
    <property type="molecule type" value="Genomic_DNA"/>
</dbReference>
<evidence type="ECO:0000313" key="3">
    <source>
        <dbReference type="EMBL" id="SUA53926.1"/>
    </source>
</evidence>
<dbReference type="Gene3D" id="2.60.120.10">
    <property type="entry name" value="Jelly Rolls"/>
    <property type="match status" value="1"/>
</dbReference>
<dbReference type="InterPro" id="IPR014710">
    <property type="entry name" value="RmlC-like_jellyroll"/>
</dbReference>
<evidence type="ECO:0000313" key="5">
    <source>
        <dbReference type="Proteomes" id="UP000594903"/>
    </source>
</evidence>
<proteinExistence type="predicted"/>
<dbReference type="RefSeq" id="WP_018574990.1">
    <property type="nucleotide sequence ID" value="NZ_CP065725.1"/>
</dbReference>
<dbReference type="InterPro" id="IPR011051">
    <property type="entry name" value="RmlC_Cupin_sf"/>
</dbReference>
<accession>A0A378XGP3</accession>
<dbReference type="Proteomes" id="UP000254603">
    <property type="component" value="Unassembled WGS sequence"/>
</dbReference>
<dbReference type="Pfam" id="PF07883">
    <property type="entry name" value="Cupin_2"/>
    <property type="match status" value="1"/>
</dbReference>
<protein>
    <submittedName>
        <fullName evidence="2">Cupin domain-containing protein</fullName>
    </submittedName>
    <submittedName>
        <fullName evidence="3">Uncharacterized conserved protein, contains double-stranded beta-helix domain</fullName>
    </submittedName>
</protein>
<evidence type="ECO:0000259" key="1">
    <source>
        <dbReference type="Pfam" id="PF07883"/>
    </source>
</evidence>
<dbReference type="SUPFAM" id="SSF51182">
    <property type="entry name" value="RmlC-like cupins"/>
    <property type="match status" value="1"/>
</dbReference>
<dbReference type="PANTHER" id="PTHR43346">
    <property type="entry name" value="LIGAND BINDING DOMAIN PROTEIN, PUTATIVE (AFU_ORTHOLOGUE AFUA_6G14370)-RELATED"/>
    <property type="match status" value="1"/>
</dbReference>
<dbReference type="STRING" id="1122619.GCA_000373745_01811"/>
<evidence type="ECO:0000313" key="2">
    <source>
        <dbReference type="EMBL" id="QPT41167.1"/>
    </source>
</evidence>
<keyword evidence="5" id="KW-1185">Reference proteome</keyword>
<dbReference type="EMBL" id="CP065725">
    <property type="protein sequence ID" value="QPT41167.1"/>
    <property type="molecule type" value="Genomic_DNA"/>
</dbReference>
<dbReference type="PANTHER" id="PTHR43346:SF1">
    <property type="entry name" value="QUERCETIN 2,3-DIOXYGENASE-RELATED"/>
    <property type="match status" value="1"/>
</dbReference>
<gene>
    <name evidence="2" type="ORF">I6G29_06470</name>
    <name evidence="3" type="ORF">NCTC11997_01351</name>
</gene>
<sequence length="125" mass="13829">MTKPFFIRMEDVTPYSPANHEGTNNYRVISDETVGAKNLEVLIGVIQKNQGALPHAHPTLEQVCYLMEGTAVAEVGGEKREMKPGDFCFFPAGENHIFTATSDTPVKLMVIYSPPYGEDPSKVIR</sequence>
<organism evidence="3 4">
    <name type="scientific">Oligella ureolytica</name>
    <dbReference type="NCBI Taxonomy" id="90244"/>
    <lineage>
        <taxon>Bacteria</taxon>
        <taxon>Pseudomonadati</taxon>
        <taxon>Pseudomonadota</taxon>
        <taxon>Betaproteobacteria</taxon>
        <taxon>Burkholderiales</taxon>
        <taxon>Alcaligenaceae</taxon>
        <taxon>Oligella</taxon>
    </lineage>
</organism>
<dbReference type="OrthoDB" id="2648023at2"/>
<reference evidence="2 5" key="2">
    <citation type="submission" date="2020-12" db="EMBL/GenBank/DDBJ databases">
        <title>FDA dAtabase for Regulatory Grade micrObial Sequences (FDA-ARGOS): Supporting development and validation of Infectious Disease Dx tests.</title>
        <authorList>
            <person name="Sproer C."/>
            <person name="Gronow S."/>
            <person name="Severitt S."/>
            <person name="Schroder I."/>
            <person name="Tallon L."/>
            <person name="Sadzewicz L."/>
            <person name="Zhao X."/>
            <person name="Boylan J."/>
            <person name="Ott S."/>
            <person name="Bowen H."/>
            <person name="Vavikolanu K."/>
            <person name="Mehta A."/>
            <person name="Aluvathingal J."/>
            <person name="Nadendla S."/>
            <person name="Lowell S."/>
            <person name="Myers T."/>
            <person name="Yan Y."/>
            <person name="Sichtig H."/>
        </authorList>
    </citation>
    <scope>NUCLEOTIDE SEQUENCE [LARGE SCALE GENOMIC DNA]</scope>
    <source>
        <strain evidence="2 5">FDAARGOS_872</strain>
    </source>
</reference>
<dbReference type="Proteomes" id="UP000594903">
    <property type="component" value="Chromosome"/>
</dbReference>
<dbReference type="InterPro" id="IPR013096">
    <property type="entry name" value="Cupin_2"/>
</dbReference>